<sequence>MQRLAIAAEPAEISLRARIGWLPGLACLATWLGLGLARDATADDLRWNQIQVIGSHNSYHIAPSPPVRALIATAGERQAQGLDYSHPPLDRQFSDRGIRQIELDLFRDPDGGRYAMPRARKLLQASGRDAGPDPNAKGELSRPGLKILHVPDVDYLSTAPELVTALKQVRDWSAAHPRHVPIFILLELKGSPDSKLTTQPLPFDRKALEAMEAEILSVFDRRQILTPADVRGDLPTLAEALRNRGWPALDDVRGKVAFALDNEDEVRDTYLSIHPRLDGQLLFASVPEDHPQAGWFKINDSIKDYDRIRRLVAAGFLVRTRADADTREARTNDPSRREKALTSGAQFVSTDYPVPDERLSTYCVQFPGHAVARPNPVSAPGRTEEDVEAGR</sequence>
<dbReference type="KEGG" id="agv:OJF2_23620"/>
<organism evidence="2 3">
    <name type="scientific">Aquisphaera giovannonii</name>
    <dbReference type="NCBI Taxonomy" id="406548"/>
    <lineage>
        <taxon>Bacteria</taxon>
        <taxon>Pseudomonadati</taxon>
        <taxon>Planctomycetota</taxon>
        <taxon>Planctomycetia</taxon>
        <taxon>Isosphaerales</taxon>
        <taxon>Isosphaeraceae</taxon>
        <taxon>Aquisphaera</taxon>
    </lineage>
</organism>
<dbReference type="AlphaFoldDB" id="A0A5B9VZP5"/>
<dbReference type="RefSeq" id="WP_168221737.1">
    <property type="nucleotide sequence ID" value="NZ_CP042997.1"/>
</dbReference>
<dbReference type="EMBL" id="CP042997">
    <property type="protein sequence ID" value="QEH33832.1"/>
    <property type="molecule type" value="Genomic_DNA"/>
</dbReference>
<name>A0A5B9VZP5_9BACT</name>
<evidence type="ECO:0000313" key="2">
    <source>
        <dbReference type="EMBL" id="QEH33832.1"/>
    </source>
</evidence>
<feature type="compositionally biased region" description="Basic and acidic residues" evidence="1">
    <location>
        <begin position="325"/>
        <end position="340"/>
    </location>
</feature>
<reference evidence="2 3" key="1">
    <citation type="submission" date="2019-08" db="EMBL/GenBank/DDBJ databases">
        <title>Deep-cultivation of Planctomycetes and their phenomic and genomic characterization uncovers novel biology.</title>
        <authorList>
            <person name="Wiegand S."/>
            <person name="Jogler M."/>
            <person name="Boedeker C."/>
            <person name="Pinto D."/>
            <person name="Vollmers J."/>
            <person name="Rivas-Marin E."/>
            <person name="Kohn T."/>
            <person name="Peeters S.H."/>
            <person name="Heuer A."/>
            <person name="Rast P."/>
            <person name="Oberbeckmann S."/>
            <person name="Bunk B."/>
            <person name="Jeske O."/>
            <person name="Meyerdierks A."/>
            <person name="Storesund J.E."/>
            <person name="Kallscheuer N."/>
            <person name="Luecker S."/>
            <person name="Lage O.M."/>
            <person name="Pohl T."/>
            <person name="Merkel B.J."/>
            <person name="Hornburger P."/>
            <person name="Mueller R.-W."/>
            <person name="Bruemmer F."/>
            <person name="Labrenz M."/>
            <person name="Spormann A.M."/>
            <person name="Op den Camp H."/>
            <person name="Overmann J."/>
            <person name="Amann R."/>
            <person name="Jetten M.S.M."/>
            <person name="Mascher T."/>
            <person name="Medema M.H."/>
            <person name="Devos D.P."/>
            <person name="Kaster A.-K."/>
            <person name="Ovreas L."/>
            <person name="Rohde M."/>
            <person name="Galperin M.Y."/>
            <person name="Jogler C."/>
        </authorList>
    </citation>
    <scope>NUCLEOTIDE SEQUENCE [LARGE SCALE GENOMIC DNA]</scope>
    <source>
        <strain evidence="2 3">OJF2</strain>
    </source>
</reference>
<proteinExistence type="predicted"/>
<dbReference type="InterPro" id="IPR032075">
    <property type="entry name" value="PI-PLC-C1"/>
</dbReference>
<gene>
    <name evidence="2" type="ORF">OJF2_23620</name>
</gene>
<evidence type="ECO:0008006" key="4">
    <source>
        <dbReference type="Google" id="ProtNLM"/>
    </source>
</evidence>
<dbReference type="GO" id="GO:0008081">
    <property type="term" value="F:phosphoric diester hydrolase activity"/>
    <property type="evidence" value="ECO:0007669"/>
    <property type="project" value="InterPro"/>
</dbReference>
<protein>
    <recommendedName>
        <fullName evidence="4">Phosphoinositide phospholipase C, Ca2+-dependent</fullName>
    </recommendedName>
</protein>
<dbReference type="Proteomes" id="UP000324233">
    <property type="component" value="Chromosome"/>
</dbReference>
<dbReference type="SUPFAM" id="SSF51695">
    <property type="entry name" value="PLC-like phosphodiesterases"/>
    <property type="match status" value="1"/>
</dbReference>
<dbReference type="CDD" id="cd08589">
    <property type="entry name" value="PI-PLCc_SaPLC1_like"/>
    <property type="match status" value="1"/>
</dbReference>
<dbReference type="Pfam" id="PF16670">
    <property type="entry name" value="PI-PLC-C1"/>
    <property type="match status" value="1"/>
</dbReference>
<dbReference type="Gene3D" id="3.20.20.190">
    <property type="entry name" value="Phosphatidylinositol (PI) phosphodiesterase"/>
    <property type="match status" value="1"/>
</dbReference>
<evidence type="ECO:0000256" key="1">
    <source>
        <dbReference type="SAM" id="MobiDB-lite"/>
    </source>
</evidence>
<keyword evidence="3" id="KW-1185">Reference proteome</keyword>
<dbReference type="InterPro" id="IPR017946">
    <property type="entry name" value="PLC-like_Pdiesterase_TIM-brl"/>
</dbReference>
<feature type="compositionally biased region" description="Basic and acidic residues" evidence="1">
    <location>
        <begin position="382"/>
        <end position="391"/>
    </location>
</feature>
<accession>A0A5B9VZP5</accession>
<dbReference type="GO" id="GO:0006629">
    <property type="term" value="P:lipid metabolic process"/>
    <property type="evidence" value="ECO:0007669"/>
    <property type="project" value="InterPro"/>
</dbReference>
<feature type="region of interest" description="Disordered" evidence="1">
    <location>
        <begin position="370"/>
        <end position="391"/>
    </location>
</feature>
<feature type="region of interest" description="Disordered" evidence="1">
    <location>
        <begin position="325"/>
        <end position="344"/>
    </location>
</feature>
<evidence type="ECO:0000313" key="3">
    <source>
        <dbReference type="Proteomes" id="UP000324233"/>
    </source>
</evidence>